<accession>A0A0B5AHQ6</accession>
<proteinExistence type="predicted"/>
<evidence type="ECO:0000313" key="2">
    <source>
        <dbReference type="Proteomes" id="UP000031449"/>
    </source>
</evidence>
<keyword evidence="2" id="KW-1185">Reference proteome</keyword>
<dbReference type="Pfam" id="PF12841">
    <property type="entry name" value="YvrJ"/>
    <property type="match status" value="1"/>
</dbReference>
<name>A0A0B5AHQ6_9BACL</name>
<dbReference type="STRING" id="1508404.JMA_06030"/>
<gene>
    <name evidence="1" type="ORF">JMA_06030</name>
</gene>
<dbReference type="Proteomes" id="UP000031449">
    <property type="component" value="Chromosome"/>
</dbReference>
<reference evidence="1 2" key="1">
    <citation type="submission" date="2014-08" db="EMBL/GenBank/DDBJ databases">
        <title>Complete genome of a marine bacteria Jeotgalibacillus malaysiensis.</title>
        <authorList>
            <person name="Yaakop A.S."/>
            <person name="Chan K.-G."/>
            <person name="Goh K.M."/>
        </authorList>
    </citation>
    <scope>NUCLEOTIDE SEQUENCE [LARGE SCALE GENOMIC DNA]</scope>
    <source>
        <strain evidence="1 2">D5</strain>
    </source>
</reference>
<protein>
    <submittedName>
        <fullName evidence="1">Uncharacterized protein</fullName>
    </submittedName>
</protein>
<dbReference type="BioCyc" id="JESP1508404:G14D9-9820-MONOMER"/>
<dbReference type="EMBL" id="CP009416">
    <property type="protein sequence ID" value="AJD89920.1"/>
    <property type="molecule type" value="Genomic_DNA"/>
</dbReference>
<dbReference type="InterPro" id="IPR024419">
    <property type="entry name" value="YvrJ"/>
</dbReference>
<dbReference type="OrthoDB" id="2662123at2"/>
<sequence length="62" mass="6888">MEQWISFISDVGFPIIVTLYLLHRIEAKLEAVIQSIHGLTEHRKAQGARSATTGIRRGAENG</sequence>
<dbReference type="AlphaFoldDB" id="A0A0B5AHQ6"/>
<dbReference type="KEGG" id="jeo:JMA_06030"/>
<dbReference type="HOGENOM" id="CLU_198854_5_0_9"/>
<evidence type="ECO:0000313" key="1">
    <source>
        <dbReference type="EMBL" id="AJD89920.1"/>
    </source>
</evidence>
<organism evidence="1 2">
    <name type="scientific">Jeotgalibacillus malaysiensis</name>
    <dbReference type="NCBI Taxonomy" id="1508404"/>
    <lineage>
        <taxon>Bacteria</taxon>
        <taxon>Bacillati</taxon>
        <taxon>Bacillota</taxon>
        <taxon>Bacilli</taxon>
        <taxon>Bacillales</taxon>
        <taxon>Caryophanaceae</taxon>
        <taxon>Jeotgalibacillus</taxon>
    </lineage>
</organism>